<feature type="transmembrane region" description="Helical" evidence="1">
    <location>
        <begin position="117"/>
        <end position="138"/>
    </location>
</feature>
<reference evidence="2 3" key="1">
    <citation type="submission" date="2017-05" db="EMBL/GenBank/DDBJ databases">
        <authorList>
            <person name="Song R."/>
            <person name="Chenine A.L."/>
            <person name="Ruprecht R.M."/>
        </authorList>
    </citation>
    <scope>NUCLEOTIDE SEQUENCE [LARGE SCALE GENOMIC DNA]</scope>
    <source>
        <strain evidence="2 3">PSBB019</strain>
    </source>
</reference>
<proteinExistence type="predicted"/>
<keyword evidence="1" id="KW-0812">Transmembrane</keyword>
<evidence type="ECO:0000313" key="2">
    <source>
        <dbReference type="EMBL" id="ARU53192.1"/>
    </source>
</evidence>
<evidence type="ECO:0000313" key="3">
    <source>
        <dbReference type="Proteomes" id="UP000196228"/>
    </source>
</evidence>
<gene>
    <name evidence="2" type="ORF">CBR64_18865</name>
</gene>
<feature type="transmembrane region" description="Helical" evidence="1">
    <location>
        <begin position="22"/>
        <end position="42"/>
    </location>
</feature>
<feature type="transmembrane region" description="Helical" evidence="1">
    <location>
        <begin position="48"/>
        <end position="65"/>
    </location>
</feature>
<dbReference type="KEGG" id="cceu:CBR64_18865"/>
<dbReference type="Proteomes" id="UP000196228">
    <property type="component" value="Chromosome"/>
</dbReference>
<dbReference type="AlphaFoldDB" id="A0A1Y0HYD8"/>
<feature type="transmembrane region" description="Helical" evidence="1">
    <location>
        <begin position="94"/>
        <end position="110"/>
    </location>
</feature>
<keyword evidence="1" id="KW-1133">Transmembrane helix</keyword>
<dbReference type="RefSeq" id="WP_087472117.1">
    <property type="nucleotide sequence ID" value="NZ_CP021383.1"/>
</dbReference>
<evidence type="ECO:0000256" key="1">
    <source>
        <dbReference type="SAM" id="Phobius"/>
    </source>
</evidence>
<dbReference type="EMBL" id="CP021383">
    <property type="protein sequence ID" value="ARU53192.1"/>
    <property type="molecule type" value="Genomic_DNA"/>
</dbReference>
<keyword evidence="1" id="KW-0472">Membrane</keyword>
<feature type="transmembrane region" description="Helical" evidence="1">
    <location>
        <begin position="70"/>
        <end position="88"/>
    </location>
</feature>
<protein>
    <submittedName>
        <fullName evidence="2">Uncharacterized protein</fullName>
    </submittedName>
</protein>
<sequence length="196" mass="19946">MTAAEHAAVQQPPRASAWPARWPTVAGIAFGAALAAAFWFGVSDPAQVAQVLTAAGFVYLGAAALGRRSAAWPLFGLTFVLLGVGFAVPGFDPFWALLALVVVVGVYGLVRGRVRPGWGLPLQAAAMAVVVGAAVAVALLGQPWAGLVVGAGLLGHAAWDVHHLRARRVVASTLAEFCCALDAVLGVGVVVMSFAG</sequence>
<feature type="transmembrane region" description="Helical" evidence="1">
    <location>
        <begin position="174"/>
        <end position="195"/>
    </location>
</feature>
<feature type="transmembrane region" description="Helical" evidence="1">
    <location>
        <begin position="144"/>
        <end position="162"/>
    </location>
</feature>
<organism evidence="2 3">
    <name type="scientific">Cellulosimicrobium cellulans</name>
    <name type="common">Arthrobacter luteus</name>
    <dbReference type="NCBI Taxonomy" id="1710"/>
    <lineage>
        <taxon>Bacteria</taxon>
        <taxon>Bacillati</taxon>
        <taxon>Actinomycetota</taxon>
        <taxon>Actinomycetes</taxon>
        <taxon>Micrococcales</taxon>
        <taxon>Promicromonosporaceae</taxon>
        <taxon>Cellulosimicrobium</taxon>
    </lineage>
</organism>
<name>A0A1Y0HYD8_CELCE</name>
<accession>A0A1Y0HYD8</accession>